<feature type="compositionally biased region" description="Polar residues" evidence="1">
    <location>
        <begin position="199"/>
        <end position="208"/>
    </location>
</feature>
<feature type="region of interest" description="Disordered" evidence="1">
    <location>
        <begin position="162"/>
        <end position="208"/>
    </location>
</feature>
<feature type="region of interest" description="Disordered" evidence="1">
    <location>
        <begin position="18"/>
        <end position="70"/>
    </location>
</feature>
<protein>
    <submittedName>
        <fullName evidence="2">Uncharacterized protein</fullName>
    </submittedName>
</protein>
<dbReference type="Proteomes" id="UP001458880">
    <property type="component" value="Unassembled WGS sequence"/>
</dbReference>
<reference evidence="2 3" key="1">
    <citation type="journal article" date="2024" name="BMC Genomics">
        <title>De novo assembly and annotation of Popillia japonica's genome with initial clues to its potential as an invasive pest.</title>
        <authorList>
            <person name="Cucini C."/>
            <person name="Boschi S."/>
            <person name="Funari R."/>
            <person name="Cardaioli E."/>
            <person name="Iannotti N."/>
            <person name="Marturano G."/>
            <person name="Paoli F."/>
            <person name="Bruttini M."/>
            <person name="Carapelli A."/>
            <person name="Frati F."/>
            <person name="Nardi F."/>
        </authorList>
    </citation>
    <scope>NUCLEOTIDE SEQUENCE [LARGE SCALE GENOMIC DNA]</scope>
    <source>
        <strain evidence="2">DMR45628</strain>
    </source>
</reference>
<evidence type="ECO:0000256" key="1">
    <source>
        <dbReference type="SAM" id="MobiDB-lite"/>
    </source>
</evidence>
<evidence type="ECO:0000313" key="3">
    <source>
        <dbReference type="Proteomes" id="UP001458880"/>
    </source>
</evidence>
<dbReference type="AlphaFoldDB" id="A0AAW1L881"/>
<sequence>MKIANYQYEGEEFIRRKRQEKDAEKEDSEIMKGLETSGDLTVSGNKSPLVAVSNNDESELKKNQEKRDKEELEYEKRLERNIQAKINSIKEEVKREISKLKVDESKKDQQRKKREITNTLLDGETSILDPHINIDHKLEPHIRGETSILDPHINIDHKLEPHIRVRRDAPHTAQPKPVQAPKSEEKREIKKNTKEDSAHSSTKTSTGT</sequence>
<accession>A0AAW1L881</accession>
<gene>
    <name evidence="2" type="ORF">QE152_g15454</name>
</gene>
<comment type="caution">
    <text evidence="2">The sequence shown here is derived from an EMBL/GenBank/DDBJ whole genome shotgun (WGS) entry which is preliminary data.</text>
</comment>
<keyword evidence="3" id="KW-1185">Reference proteome</keyword>
<proteinExistence type="predicted"/>
<evidence type="ECO:0000313" key="2">
    <source>
        <dbReference type="EMBL" id="KAK9730116.1"/>
    </source>
</evidence>
<feature type="compositionally biased region" description="Basic and acidic residues" evidence="1">
    <location>
        <begin position="19"/>
        <end position="32"/>
    </location>
</feature>
<dbReference type="EMBL" id="JASPKY010000152">
    <property type="protein sequence ID" value="KAK9730116.1"/>
    <property type="molecule type" value="Genomic_DNA"/>
</dbReference>
<feature type="compositionally biased region" description="Basic and acidic residues" evidence="1">
    <location>
        <begin position="58"/>
        <end position="70"/>
    </location>
</feature>
<organism evidence="2 3">
    <name type="scientific">Popillia japonica</name>
    <name type="common">Japanese beetle</name>
    <dbReference type="NCBI Taxonomy" id="7064"/>
    <lineage>
        <taxon>Eukaryota</taxon>
        <taxon>Metazoa</taxon>
        <taxon>Ecdysozoa</taxon>
        <taxon>Arthropoda</taxon>
        <taxon>Hexapoda</taxon>
        <taxon>Insecta</taxon>
        <taxon>Pterygota</taxon>
        <taxon>Neoptera</taxon>
        <taxon>Endopterygota</taxon>
        <taxon>Coleoptera</taxon>
        <taxon>Polyphaga</taxon>
        <taxon>Scarabaeiformia</taxon>
        <taxon>Scarabaeidae</taxon>
        <taxon>Rutelinae</taxon>
        <taxon>Popillia</taxon>
    </lineage>
</organism>
<feature type="region of interest" description="Disordered" evidence="1">
    <location>
        <begin position="101"/>
        <end position="120"/>
    </location>
</feature>
<feature type="compositionally biased region" description="Basic and acidic residues" evidence="1">
    <location>
        <begin position="182"/>
        <end position="198"/>
    </location>
</feature>
<name>A0AAW1L881_POPJA</name>